<organism evidence="1 2">
    <name type="scientific">Paenibacillus konkukensis</name>
    <dbReference type="NCBI Taxonomy" id="2020716"/>
    <lineage>
        <taxon>Bacteria</taxon>
        <taxon>Bacillati</taxon>
        <taxon>Bacillota</taxon>
        <taxon>Bacilli</taxon>
        <taxon>Bacillales</taxon>
        <taxon>Paenibacillaceae</taxon>
        <taxon>Paenibacillus</taxon>
    </lineage>
</organism>
<keyword evidence="2" id="KW-1185">Reference proteome</keyword>
<proteinExistence type="predicted"/>
<gene>
    <name evidence="1" type="ORF">SK3146_03927</name>
</gene>
<sequence length="63" mass="7779">MMKTMDHVNQQFYKELQQLSYQDEMRPKLLIYGVKRILEQKQKQSFLRKMRVPKVHTKPVSWL</sequence>
<dbReference type="EMBL" id="CP027059">
    <property type="protein sequence ID" value="UQZ84672.1"/>
    <property type="molecule type" value="Genomic_DNA"/>
</dbReference>
<dbReference type="Proteomes" id="UP001057134">
    <property type="component" value="Chromosome"/>
</dbReference>
<name>A0ABY4RQC9_9BACL</name>
<protein>
    <submittedName>
        <fullName evidence="1">Uncharacterized protein</fullName>
    </submittedName>
</protein>
<dbReference type="RefSeq" id="WP_249860417.1">
    <property type="nucleotide sequence ID" value="NZ_CP027059.1"/>
</dbReference>
<accession>A0ABY4RQC9</accession>
<evidence type="ECO:0000313" key="2">
    <source>
        <dbReference type="Proteomes" id="UP001057134"/>
    </source>
</evidence>
<evidence type="ECO:0000313" key="1">
    <source>
        <dbReference type="EMBL" id="UQZ84672.1"/>
    </source>
</evidence>
<reference evidence="1" key="2">
    <citation type="journal article" date="2021" name="J Anim Sci Technol">
        <title>Complete genome sequence of Paenibacillus konkukensis sp. nov. SK3146 as a potential probiotic strain.</title>
        <authorList>
            <person name="Jung H.I."/>
            <person name="Park S."/>
            <person name="Niu K.M."/>
            <person name="Lee S.W."/>
            <person name="Kothari D."/>
            <person name="Yi K.J."/>
            <person name="Kim S.K."/>
        </authorList>
    </citation>
    <scope>NUCLEOTIDE SEQUENCE</scope>
    <source>
        <strain evidence="1">SK3146</strain>
    </source>
</reference>
<reference evidence="1" key="1">
    <citation type="submission" date="2018-02" db="EMBL/GenBank/DDBJ databases">
        <authorList>
            <person name="Kim S.-K."/>
            <person name="Jung H.-I."/>
            <person name="Lee S.-W."/>
        </authorList>
    </citation>
    <scope>NUCLEOTIDE SEQUENCE</scope>
    <source>
        <strain evidence="1">SK3146</strain>
    </source>
</reference>